<organism evidence="1 2">
    <name type="scientific">Geobacillus jurassicus</name>
    <dbReference type="NCBI Taxonomy" id="235932"/>
    <lineage>
        <taxon>Bacteria</taxon>
        <taxon>Bacillati</taxon>
        <taxon>Bacillota</taxon>
        <taxon>Bacilli</taxon>
        <taxon>Bacillales</taxon>
        <taxon>Anoxybacillaceae</taxon>
        <taxon>Geobacillus</taxon>
    </lineage>
</organism>
<sequence>MGAWTLQEARQHLQAWMDAELAVSTGQRYRIGTRELTRADLGEIAKRIQFWSNEVTRLEKGRGSGARVLRVVPRDL</sequence>
<accession>A0ABV6GRJ5</accession>
<name>A0ABV6GRJ5_9BACL</name>
<protein>
    <submittedName>
        <fullName evidence="1">DUF6148 family protein</fullName>
    </submittedName>
</protein>
<dbReference type="EMBL" id="JBHLVN010000029">
    <property type="protein sequence ID" value="MFC0297126.1"/>
    <property type="molecule type" value="Genomic_DNA"/>
</dbReference>
<evidence type="ECO:0000313" key="1">
    <source>
        <dbReference type="EMBL" id="MFC0297126.1"/>
    </source>
</evidence>
<proteinExistence type="predicted"/>
<evidence type="ECO:0000313" key="2">
    <source>
        <dbReference type="Proteomes" id="UP001589785"/>
    </source>
</evidence>
<dbReference type="Pfam" id="PF19645">
    <property type="entry name" value="DUF6148"/>
    <property type="match status" value="1"/>
</dbReference>
<gene>
    <name evidence="1" type="ORF">ACFFHQ_06565</name>
</gene>
<comment type="caution">
    <text evidence="1">The sequence shown here is derived from an EMBL/GenBank/DDBJ whole genome shotgun (WGS) entry which is preliminary data.</text>
</comment>
<dbReference type="RefSeq" id="WP_066231507.1">
    <property type="nucleotide sequence ID" value="NZ_JBHLVN010000029.1"/>
</dbReference>
<keyword evidence="2" id="KW-1185">Reference proteome</keyword>
<reference evidence="1 2" key="1">
    <citation type="submission" date="2024-09" db="EMBL/GenBank/DDBJ databases">
        <authorList>
            <person name="Sun Q."/>
            <person name="Mori K."/>
        </authorList>
    </citation>
    <scope>NUCLEOTIDE SEQUENCE [LARGE SCALE GENOMIC DNA]</scope>
    <source>
        <strain evidence="1 2">CCM 7224</strain>
    </source>
</reference>
<dbReference type="InterPro" id="IPR046146">
    <property type="entry name" value="DUF6148"/>
</dbReference>
<dbReference type="Proteomes" id="UP001589785">
    <property type="component" value="Unassembled WGS sequence"/>
</dbReference>